<dbReference type="EMBL" id="HACM01004098">
    <property type="protein sequence ID" value="CRZ04540.1"/>
    <property type="molecule type" value="Transcribed_RNA"/>
</dbReference>
<dbReference type="PANTHER" id="PTHR11071:SF561">
    <property type="entry name" value="PEPTIDYL-PROLYL CIS-TRANS ISOMERASE D-RELATED"/>
    <property type="match status" value="1"/>
</dbReference>
<dbReference type="SUPFAM" id="SSF50891">
    <property type="entry name" value="Cyclophilin-like"/>
    <property type="match status" value="1"/>
</dbReference>
<dbReference type="GO" id="GO:0005737">
    <property type="term" value="C:cytoplasm"/>
    <property type="evidence" value="ECO:0007669"/>
    <property type="project" value="TreeGrafter"/>
</dbReference>
<comment type="catalytic activity">
    <reaction evidence="1">
        <text>[protein]-peptidylproline (omega=180) = [protein]-peptidylproline (omega=0)</text>
        <dbReference type="Rhea" id="RHEA:16237"/>
        <dbReference type="Rhea" id="RHEA-COMP:10747"/>
        <dbReference type="Rhea" id="RHEA-COMP:10748"/>
        <dbReference type="ChEBI" id="CHEBI:83833"/>
        <dbReference type="ChEBI" id="CHEBI:83834"/>
        <dbReference type="EC" id="5.2.1.8"/>
    </reaction>
</comment>
<dbReference type="GO" id="GO:0006457">
    <property type="term" value="P:protein folding"/>
    <property type="evidence" value="ECO:0007669"/>
    <property type="project" value="TreeGrafter"/>
</dbReference>
<keyword evidence="1" id="KW-0413">Isomerase</keyword>
<dbReference type="PROSITE" id="PS50072">
    <property type="entry name" value="CSA_PPIASE_2"/>
    <property type="match status" value="1"/>
</dbReference>
<accession>A0A0H5QR40</accession>
<evidence type="ECO:0000256" key="1">
    <source>
        <dbReference type="RuleBase" id="RU363019"/>
    </source>
</evidence>
<dbReference type="AlphaFoldDB" id="A0A0H5QR40"/>
<keyword evidence="1" id="KW-0697">Rotamase</keyword>
<dbReference type="PANTHER" id="PTHR11071">
    <property type="entry name" value="PEPTIDYL-PROLYL CIS-TRANS ISOMERASE"/>
    <property type="match status" value="1"/>
</dbReference>
<proteinExistence type="inferred from homology"/>
<comment type="function">
    <text evidence="1">PPIases accelerate the folding of proteins. It catalyzes the cis-trans isomerization of proline imidic peptide bonds in oligopeptides.</text>
</comment>
<feature type="domain" description="PPIase cyclophilin-type" evidence="2">
    <location>
        <begin position="43"/>
        <end position="108"/>
    </location>
</feature>
<dbReference type="Pfam" id="PF00160">
    <property type="entry name" value="Pro_isomerase"/>
    <property type="match status" value="1"/>
</dbReference>
<evidence type="ECO:0000313" key="3">
    <source>
        <dbReference type="EMBL" id="CRZ04540.1"/>
    </source>
</evidence>
<organism evidence="3">
    <name type="scientific">Spongospora subterranea</name>
    <dbReference type="NCBI Taxonomy" id="70186"/>
    <lineage>
        <taxon>Eukaryota</taxon>
        <taxon>Sar</taxon>
        <taxon>Rhizaria</taxon>
        <taxon>Endomyxa</taxon>
        <taxon>Phytomyxea</taxon>
        <taxon>Plasmodiophorida</taxon>
        <taxon>Plasmodiophoridae</taxon>
        <taxon>Spongospora</taxon>
    </lineage>
</organism>
<dbReference type="InterPro" id="IPR002130">
    <property type="entry name" value="Cyclophilin-type_PPIase_dom"/>
</dbReference>
<dbReference type="EC" id="5.2.1.8" evidence="1"/>
<protein>
    <recommendedName>
        <fullName evidence="1">Peptidyl-prolyl cis-trans isomerase</fullName>
        <shortName evidence="1">PPIase</shortName>
        <ecNumber evidence="1">5.2.1.8</ecNumber>
    </recommendedName>
</protein>
<reference evidence="3" key="1">
    <citation type="submission" date="2015-04" db="EMBL/GenBank/DDBJ databases">
        <title>The genome sequence of the plant pathogenic Rhizarian Plasmodiophora brassicae reveals insights in its biotrophic life cycle and the origin of chitin synthesis.</title>
        <authorList>
            <person name="Schwelm A."/>
            <person name="Fogelqvist J."/>
            <person name="Knaust A."/>
            <person name="Julke S."/>
            <person name="Lilja T."/>
            <person name="Dhandapani V."/>
            <person name="Bonilla-Rosso G."/>
            <person name="Karlsson M."/>
            <person name="Shevchenko A."/>
            <person name="Choi S.R."/>
            <person name="Kim H.G."/>
            <person name="Park J.Y."/>
            <person name="Lim Y.P."/>
            <person name="Ludwig-Muller J."/>
            <person name="Dixelius C."/>
        </authorList>
    </citation>
    <scope>NUCLEOTIDE SEQUENCE</scope>
    <source>
        <tissue evidence="3">Potato root galls</tissue>
    </source>
</reference>
<name>A0A0H5QR40_9EUKA</name>
<dbReference type="Gene3D" id="2.40.100.10">
    <property type="entry name" value="Cyclophilin-like"/>
    <property type="match status" value="1"/>
</dbReference>
<dbReference type="GO" id="GO:0016018">
    <property type="term" value="F:cyclosporin A binding"/>
    <property type="evidence" value="ECO:0007669"/>
    <property type="project" value="TreeGrafter"/>
</dbReference>
<dbReference type="PRINTS" id="PR00153">
    <property type="entry name" value="CSAPPISMRASE"/>
</dbReference>
<sequence length="109" mass="12059">MIPLFSCIPKSVFFVESFLRLAAAVLLNCPFLLDSNFSFFCRSMANSGPNSNGCQFFILTQPSPWLDNKHVVFGKVIEGFLTVRKIEAVPTGKSNLPTLPILITQCGQM</sequence>
<dbReference type="GO" id="GO:0003755">
    <property type="term" value="F:peptidyl-prolyl cis-trans isomerase activity"/>
    <property type="evidence" value="ECO:0007669"/>
    <property type="project" value="UniProtKB-UniRule"/>
</dbReference>
<comment type="similarity">
    <text evidence="1">Belongs to the cyclophilin-type PPIase family.</text>
</comment>
<dbReference type="InterPro" id="IPR029000">
    <property type="entry name" value="Cyclophilin-like_dom_sf"/>
</dbReference>
<evidence type="ECO:0000259" key="2">
    <source>
        <dbReference type="PROSITE" id="PS50072"/>
    </source>
</evidence>